<comment type="caution">
    <text evidence="1">The sequence shown here is derived from an EMBL/GenBank/DDBJ whole genome shotgun (WGS) entry which is preliminary data.</text>
</comment>
<dbReference type="Pfam" id="PF13749">
    <property type="entry name" value="HATPase_c_4"/>
    <property type="match status" value="1"/>
</dbReference>
<gene>
    <name evidence="1" type="ORF">T235_00640</name>
</gene>
<dbReference type="Proteomes" id="UP000034980">
    <property type="component" value="Unassembled WGS sequence"/>
</dbReference>
<organism evidence="1 2">
    <name type="scientific">Tannerella sp. oral taxon BU063 isolate Cell 8/11</name>
    <dbReference type="NCBI Taxonomy" id="1411915"/>
    <lineage>
        <taxon>Bacteria</taxon>
        <taxon>Pseudomonadati</taxon>
        <taxon>Bacteroidota</taxon>
        <taxon>Bacteroidia</taxon>
        <taxon>Bacteroidales</taxon>
        <taxon>Tannerellaceae</taxon>
        <taxon>Tannerella</taxon>
    </lineage>
</organism>
<sequence>SRNEKLAFIMRRMNFCEERGSGVDRAISECELYQLPAPDFTNEEAYTRVSMFTPKAMRGMNKEDKIRACYQHCCLQYVS</sequence>
<feature type="non-terminal residue" evidence="1">
    <location>
        <position position="79"/>
    </location>
</feature>
<dbReference type="Gene3D" id="3.30.565.60">
    <property type="match status" value="1"/>
</dbReference>
<feature type="non-terminal residue" evidence="1">
    <location>
        <position position="1"/>
    </location>
</feature>
<reference evidence="1 2" key="1">
    <citation type="submission" date="2013-11" db="EMBL/GenBank/DDBJ databases">
        <title>Single cell genomics of uncultured Tannerella BU063 (oral taxon 286).</title>
        <authorList>
            <person name="Beall C.J."/>
            <person name="Campbell A.G."/>
            <person name="Griffen A.L."/>
            <person name="Podar M."/>
            <person name="Leys E.J."/>
        </authorList>
    </citation>
    <scope>NUCLEOTIDE SEQUENCE [LARGE SCALE GENOMIC DNA]</scope>
    <source>
        <strain evidence="1">Cell 8/11</strain>
    </source>
</reference>
<protein>
    <submittedName>
        <fullName evidence="1">Uncharacterized protein</fullName>
    </submittedName>
</protein>
<proteinExistence type="predicted"/>
<dbReference type="EMBL" id="AYYF01000123">
    <property type="protein sequence ID" value="ETK13468.1"/>
    <property type="molecule type" value="Genomic_DNA"/>
</dbReference>
<name>W2D2C7_9BACT</name>
<evidence type="ECO:0000313" key="2">
    <source>
        <dbReference type="Proteomes" id="UP000034980"/>
    </source>
</evidence>
<dbReference type="AlphaFoldDB" id="W2D2C7"/>
<dbReference type="InterPro" id="IPR038475">
    <property type="entry name" value="RecG_C_sf"/>
</dbReference>
<evidence type="ECO:0000313" key="1">
    <source>
        <dbReference type="EMBL" id="ETK13468.1"/>
    </source>
</evidence>
<accession>W2D2C7</accession>